<sequence>MNKFRKWQCRRTAEAMVEVLRQKCYDAHYAEDLDEALKMVLAMIPEGSSVAVGGSETLSAMGLVDILRHGNYRFFDRYQDRPFEEIVEIYRQSLLADFLVTGTNALTRQGELVNVDSSGNRVAGMIFGPRRVIVVAGANKVVDDLAGAFKRLKQIAPMNALRNGHQTPCVETGVCMDCQIPARVCNAIGIINHGMKFAGRISVIMVAEEVGF</sequence>
<keyword evidence="3" id="KW-1185">Reference proteome</keyword>
<evidence type="ECO:0000313" key="3">
    <source>
        <dbReference type="Proteomes" id="UP000295008"/>
    </source>
</evidence>
<reference evidence="2 3" key="1">
    <citation type="submission" date="2019-03" db="EMBL/GenBank/DDBJ databases">
        <title>Genomic Encyclopedia of Type Strains, Phase IV (KMG-IV): sequencing the most valuable type-strain genomes for metagenomic binning, comparative biology and taxonomic classification.</title>
        <authorList>
            <person name="Goeker M."/>
        </authorList>
    </citation>
    <scope>NUCLEOTIDE SEQUENCE [LARGE SCALE GENOMIC DNA]</scope>
    <source>
        <strain evidence="2 3">LX-B</strain>
    </source>
</reference>
<feature type="domain" description="LUD" evidence="1">
    <location>
        <begin position="14"/>
        <end position="206"/>
    </location>
</feature>
<evidence type="ECO:0000259" key="1">
    <source>
        <dbReference type="Pfam" id="PF02589"/>
    </source>
</evidence>
<dbReference type="SUPFAM" id="SSF100950">
    <property type="entry name" value="NagB/RpiA/CoA transferase-like"/>
    <property type="match status" value="1"/>
</dbReference>
<dbReference type="InterPro" id="IPR009501">
    <property type="entry name" value="UCP020269"/>
</dbReference>
<dbReference type="PANTHER" id="PTHR36179">
    <property type="entry name" value="LUD_DOM DOMAIN-CONTAINING PROTEIN"/>
    <property type="match status" value="1"/>
</dbReference>
<dbReference type="OrthoDB" id="9809147at2"/>
<comment type="caution">
    <text evidence="2">The sequence shown here is derived from an EMBL/GenBank/DDBJ whole genome shotgun (WGS) entry which is preliminary data.</text>
</comment>
<proteinExistence type="predicted"/>
<dbReference type="AlphaFoldDB" id="A0A4R1R036"/>
<dbReference type="RefSeq" id="WP_132016777.1">
    <property type="nucleotide sequence ID" value="NZ_SLUN01000041.1"/>
</dbReference>
<dbReference type="EMBL" id="SLUN01000041">
    <property type="protein sequence ID" value="TCL58640.1"/>
    <property type="molecule type" value="Genomic_DNA"/>
</dbReference>
<accession>A0A4R1R036</accession>
<dbReference type="Proteomes" id="UP000295008">
    <property type="component" value="Unassembled WGS sequence"/>
</dbReference>
<evidence type="ECO:0000313" key="2">
    <source>
        <dbReference type="EMBL" id="TCL58640.1"/>
    </source>
</evidence>
<organism evidence="2 3">
    <name type="scientific">Hydrogenispora ethanolica</name>
    <dbReference type="NCBI Taxonomy" id="1082276"/>
    <lineage>
        <taxon>Bacteria</taxon>
        <taxon>Bacillati</taxon>
        <taxon>Bacillota</taxon>
        <taxon>Hydrogenispora</taxon>
    </lineage>
</organism>
<name>A0A4R1R036_HYDET</name>
<dbReference type="InterPro" id="IPR037171">
    <property type="entry name" value="NagB/RpiA_transferase-like"/>
</dbReference>
<dbReference type="PIRSF" id="PIRSF020269">
    <property type="entry name" value="DUF1121"/>
    <property type="match status" value="1"/>
</dbReference>
<protein>
    <submittedName>
        <fullName evidence="2">YkgG family uncharacterized protein</fullName>
    </submittedName>
</protein>
<dbReference type="PANTHER" id="PTHR36179:SF2">
    <property type="entry name" value="LUD DOMAIN-CONTAINING PROTEIN"/>
    <property type="match status" value="1"/>
</dbReference>
<gene>
    <name evidence="2" type="ORF">EDC14_104133</name>
</gene>
<dbReference type="Pfam" id="PF02589">
    <property type="entry name" value="LUD_dom"/>
    <property type="match status" value="1"/>
</dbReference>
<dbReference type="InterPro" id="IPR003741">
    <property type="entry name" value="LUD_dom"/>
</dbReference>